<comment type="caution">
    <text evidence="2">The sequence shown here is derived from an EMBL/GenBank/DDBJ whole genome shotgun (WGS) entry which is preliminary data.</text>
</comment>
<evidence type="ECO:0000256" key="1">
    <source>
        <dbReference type="SAM" id="MobiDB-lite"/>
    </source>
</evidence>
<gene>
    <name evidence="2" type="ORF">AWB67_05746</name>
</gene>
<accession>A0A158KKF1</accession>
<evidence type="ECO:0000313" key="2">
    <source>
        <dbReference type="EMBL" id="SAL81040.1"/>
    </source>
</evidence>
<dbReference type="AlphaFoldDB" id="A0A158KKF1"/>
<proteinExistence type="predicted"/>
<reference evidence="2" key="1">
    <citation type="submission" date="2016-01" db="EMBL/GenBank/DDBJ databases">
        <authorList>
            <person name="Peeters C."/>
        </authorList>
    </citation>
    <scope>NUCLEOTIDE SEQUENCE [LARGE SCALE GENOMIC DNA]</scope>
    <source>
        <strain evidence="2">LMG 22937</strain>
    </source>
</reference>
<keyword evidence="3" id="KW-1185">Reference proteome</keyword>
<protein>
    <submittedName>
        <fullName evidence="2">Uncharacterized protein</fullName>
    </submittedName>
</protein>
<dbReference type="EMBL" id="FCOL02000058">
    <property type="protein sequence ID" value="SAL81040.1"/>
    <property type="molecule type" value="Genomic_DNA"/>
</dbReference>
<feature type="region of interest" description="Disordered" evidence="1">
    <location>
        <begin position="1"/>
        <end position="22"/>
    </location>
</feature>
<evidence type="ECO:0000313" key="3">
    <source>
        <dbReference type="Proteomes" id="UP000054925"/>
    </source>
</evidence>
<sequence>MLKHHNQHGTGELASPVSAGRWVSSSRRYLLKLRLNHEA</sequence>
<dbReference type="Proteomes" id="UP000054925">
    <property type="component" value="Unassembled WGS sequence"/>
</dbReference>
<name>A0A158KKF1_9BURK</name>
<organism evidence="2 3">
    <name type="scientific">Caballeronia terrestris</name>
    <dbReference type="NCBI Taxonomy" id="1226301"/>
    <lineage>
        <taxon>Bacteria</taxon>
        <taxon>Pseudomonadati</taxon>
        <taxon>Pseudomonadota</taxon>
        <taxon>Betaproteobacteria</taxon>
        <taxon>Burkholderiales</taxon>
        <taxon>Burkholderiaceae</taxon>
        <taxon>Caballeronia</taxon>
    </lineage>
</organism>